<feature type="transmembrane region" description="Helical" evidence="1">
    <location>
        <begin position="65"/>
        <end position="86"/>
    </location>
</feature>
<sequence>MMAPLLCGAGAVLAVLASFAFYLGGRNQRLLRRPLPGRIAIAAGLAGTALAIAALACVVSLAVSIYCVVLTLMMTLSALPFLKLVLPLQERSR</sequence>
<evidence type="ECO:0000256" key="1">
    <source>
        <dbReference type="SAM" id="Phobius"/>
    </source>
</evidence>
<accession>A0A1G9TWF2</accession>
<dbReference type="AlphaFoldDB" id="A0A1G9TWF2"/>
<keyword evidence="3" id="KW-1185">Reference proteome</keyword>
<dbReference type="EMBL" id="FNHG01000013">
    <property type="protein sequence ID" value="SDM52100.1"/>
    <property type="molecule type" value="Genomic_DNA"/>
</dbReference>
<dbReference type="RefSeq" id="WP_091770577.1">
    <property type="nucleotide sequence ID" value="NZ_FNHG01000013.1"/>
</dbReference>
<gene>
    <name evidence="2" type="ORF">SAMN04488568_11336</name>
</gene>
<keyword evidence="1" id="KW-0472">Membrane</keyword>
<name>A0A1G9TWF2_9PROT</name>
<evidence type="ECO:0000313" key="2">
    <source>
        <dbReference type="EMBL" id="SDM52100.1"/>
    </source>
</evidence>
<organism evidence="2 3">
    <name type="scientific">Maricaulis salignorans</name>
    <dbReference type="NCBI Taxonomy" id="144026"/>
    <lineage>
        <taxon>Bacteria</taxon>
        <taxon>Pseudomonadati</taxon>
        <taxon>Pseudomonadota</taxon>
        <taxon>Alphaproteobacteria</taxon>
        <taxon>Maricaulales</taxon>
        <taxon>Maricaulaceae</taxon>
        <taxon>Maricaulis</taxon>
    </lineage>
</organism>
<protein>
    <submittedName>
        <fullName evidence="2">Uncharacterized protein</fullName>
    </submittedName>
</protein>
<dbReference type="STRING" id="144026.SAMN04488568_11336"/>
<reference evidence="2 3" key="1">
    <citation type="submission" date="2016-10" db="EMBL/GenBank/DDBJ databases">
        <authorList>
            <person name="de Groot N.N."/>
        </authorList>
    </citation>
    <scope>NUCLEOTIDE SEQUENCE [LARGE SCALE GENOMIC DNA]</scope>
    <source>
        <strain evidence="2 3">DSM 16077</strain>
    </source>
</reference>
<keyword evidence="1" id="KW-1133">Transmembrane helix</keyword>
<keyword evidence="1" id="KW-0812">Transmembrane</keyword>
<proteinExistence type="predicted"/>
<evidence type="ECO:0000313" key="3">
    <source>
        <dbReference type="Proteomes" id="UP000199759"/>
    </source>
</evidence>
<dbReference type="Proteomes" id="UP000199759">
    <property type="component" value="Unassembled WGS sequence"/>
</dbReference>
<feature type="transmembrane region" description="Helical" evidence="1">
    <location>
        <begin position="39"/>
        <end position="58"/>
    </location>
</feature>